<dbReference type="SUPFAM" id="SSF117281">
    <property type="entry name" value="Kelch motif"/>
    <property type="match status" value="1"/>
</dbReference>
<proteinExistence type="predicted"/>
<dbReference type="Pfam" id="PF13854">
    <property type="entry name" value="Kelch_HCF"/>
    <property type="match status" value="1"/>
</dbReference>
<evidence type="ECO:0000256" key="1">
    <source>
        <dbReference type="ARBA" id="ARBA00022737"/>
    </source>
</evidence>
<dbReference type="PANTHER" id="PTHR46003:SF3">
    <property type="entry name" value="HOST CELL FACTOR 1"/>
    <property type="match status" value="1"/>
</dbReference>
<evidence type="ECO:0000313" key="4">
    <source>
        <dbReference type="Proteomes" id="UP001460270"/>
    </source>
</evidence>
<evidence type="ECO:0000259" key="2">
    <source>
        <dbReference type="Pfam" id="PF13854"/>
    </source>
</evidence>
<protein>
    <recommendedName>
        <fullName evidence="2">Host cell factor Kelch-repeats domain-containing protein</fullName>
    </recommendedName>
</protein>
<keyword evidence="1" id="KW-0677">Repeat</keyword>
<gene>
    <name evidence="3" type="ORF">WMY93_016091</name>
</gene>
<dbReference type="Gene3D" id="2.120.10.80">
    <property type="entry name" value="Kelch-type beta propeller"/>
    <property type="match status" value="1"/>
</dbReference>
<name>A0AAW0NWM3_9GOBI</name>
<dbReference type="InterPro" id="IPR059124">
    <property type="entry name" value="Kelch_HCF"/>
</dbReference>
<feature type="domain" description="Host cell factor Kelch-repeats" evidence="2">
    <location>
        <begin position="75"/>
        <end position="178"/>
    </location>
</feature>
<reference evidence="4" key="1">
    <citation type="submission" date="2024-04" db="EMBL/GenBank/DDBJ databases">
        <title>Salinicola lusitanus LLJ914,a marine bacterium isolated from the Okinawa Trough.</title>
        <authorList>
            <person name="Li J."/>
        </authorList>
    </citation>
    <scope>NUCLEOTIDE SEQUENCE [LARGE SCALE GENOMIC DNA]</scope>
</reference>
<dbReference type="Proteomes" id="UP001460270">
    <property type="component" value="Unassembled WGS sequence"/>
</dbReference>
<dbReference type="InterPro" id="IPR015915">
    <property type="entry name" value="Kelch-typ_b-propeller"/>
</dbReference>
<evidence type="ECO:0000313" key="3">
    <source>
        <dbReference type="EMBL" id="KAK7907479.1"/>
    </source>
</evidence>
<dbReference type="InterPro" id="IPR043536">
    <property type="entry name" value="HCF1/2"/>
</dbReference>
<organism evidence="3 4">
    <name type="scientific">Mugilogobius chulae</name>
    <name type="common">yellowstripe goby</name>
    <dbReference type="NCBI Taxonomy" id="88201"/>
    <lineage>
        <taxon>Eukaryota</taxon>
        <taxon>Metazoa</taxon>
        <taxon>Chordata</taxon>
        <taxon>Craniata</taxon>
        <taxon>Vertebrata</taxon>
        <taxon>Euteleostomi</taxon>
        <taxon>Actinopterygii</taxon>
        <taxon>Neopterygii</taxon>
        <taxon>Teleostei</taxon>
        <taxon>Neoteleostei</taxon>
        <taxon>Acanthomorphata</taxon>
        <taxon>Gobiaria</taxon>
        <taxon>Gobiiformes</taxon>
        <taxon>Gobioidei</taxon>
        <taxon>Gobiidae</taxon>
        <taxon>Gobionellinae</taxon>
        <taxon>Mugilogobius</taxon>
    </lineage>
</organism>
<dbReference type="AlphaFoldDB" id="A0AAW0NWM3"/>
<dbReference type="EMBL" id="JBBPFD010000011">
    <property type="protein sequence ID" value="KAK7907479.1"/>
    <property type="molecule type" value="Genomic_DNA"/>
</dbReference>
<accession>A0AAW0NWM3</accession>
<sequence>MAREYEQDRNTVEWKFLKGKKNHVCPWLHGDWDHGVSSAAAVEAGSGVVWPRPATQTRTPGCCHQRTYGCVWRRKRGIVDELHVYNTATNQWFIPAVRGDIPPGCAAYGFVCDGTRLLVFGGMVEYGKYSNDLYELQASRWEWKKLKAKNPKNGPPPCPRLGHSFSLVGNKCYLFGALPMTVRILKTIFPGI</sequence>
<keyword evidence="4" id="KW-1185">Reference proteome</keyword>
<dbReference type="GO" id="GO:0003713">
    <property type="term" value="F:transcription coactivator activity"/>
    <property type="evidence" value="ECO:0007669"/>
    <property type="project" value="TreeGrafter"/>
</dbReference>
<comment type="caution">
    <text evidence="3">The sequence shown here is derived from an EMBL/GenBank/DDBJ whole genome shotgun (WGS) entry which is preliminary data.</text>
</comment>
<dbReference type="GO" id="GO:0035097">
    <property type="term" value="C:histone methyltransferase complex"/>
    <property type="evidence" value="ECO:0007669"/>
    <property type="project" value="TreeGrafter"/>
</dbReference>
<dbReference type="GO" id="GO:0006338">
    <property type="term" value="P:chromatin remodeling"/>
    <property type="evidence" value="ECO:0007669"/>
    <property type="project" value="TreeGrafter"/>
</dbReference>
<dbReference type="PANTHER" id="PTHR46003">
    <property type="entry name" value="HOST CELL FACTOR"/>
    <property type="match status" value="1"/>
</dbReference>